<comment type="caution">
    <text evidence="1">The sequence shown here is derived from an EMBL/GenBank/DDBJ whole genome shotgun (WGS) entry which is preliminary data.</text>
</comment>
<organism evidence="1 2">
    <name type="scientific">Chara braunii</name>
    <name type="common">Braun's stonewort</name>
    <dbReference type="NCBI Taxonomy" id="69332"/>
    <lineage>
        <taxon>Eukaryota</taxon>
        <taxon>Viridiplantae</taxon>
        <taxon>Streptophyta</taxon>
        <taxon>Charophyceae</taxon>
        <taxon>Charales</taxon>
        <taxon>Characeae</taxon>
        <taxon>Chara</taxon>
    </lineage>
</organism>
<dbReference type="AlphaFoldDB" id="A0A388KD48"/>
<reference evidence="1 2" key="1">
    <citation type="journal article" date="2018" name="Cell">
        <title>The Chara Genome: Secondary Complexity and Implications for Plant Terrestrialization.</title>
        <authorList>
            <person name="Nishiyama T."/>
            <person name="Sakayama H."/>
            <person name="Vries J.D."/>
            <person name="Buschmann H."/>
            <person name="Saint-Marcoux D."/>
            <person name="Ullrich K.K."/>
            <person name="Haas F.B."/>
            <person name="Vanderstraeten L."/>
            <person name="Becker D."/>
            <person name="Lang D."/>
            <person name="Vosolsobe S."/>
            <person name="Rombauts S."/>
            <person name="Wilhelmsson P.K.I."/>
            <person name="Janitza P."/>
            <person name="Kern R."/>
            <person name="Heyl A."/>
            <person name="Rumpler F."/>
            <person name="Villalobos L.I.A.C."/>
            <person name="Clay J.M."/>
            <person name="Skokan R."/>
            <person name="Toyoda A."/>
            <person name="Suzuki Y."/>
            <person name="Kagoshima H."/>
            <person name="Schijlen E."/>
            <person name="Tajeshwar N."/>
            <person name="Catarino B."/>
            <person name="Hetherington A.J."/>
            <person name="Saltykova A."/>
            <person name="Bonnot C."/>
            <person name="Breuninger H."/>
            <person name="Symeonidi A."/>
            <person name="Radhakrishnan G.V."/>
            <person name="Van Nieuwerburgh F."/>
            <person name="Deforce D."/>
            <person name="Chang C."/>
            <person name="Karol K.G."/>
            <person name="Hedrich R."/>
            <person name="Ulvskov P."/>
            <person name="Glockner G."/>
            <person name="Delwiche C.F."/>
            <person name="Petrasek J."/>
            <person name="Van de Peer Y."/>
            <person name="Friml J."/>
            <person name="Beilby M."/>
            <person name="Dolan L."/>
            <person name="Kohara Y."/>
            <person name="Sugano S."/>
            <person name="Fujiyama A."/>
            <person name="Delaux P.-M."/>
            <person name="Quint M."/>
            <person name="TheiBen G."/>
            <person name="Hagemann M."/>
            <person name="Harholt J."/>
            <person name="Dunand C."/>
            <person name="Zachgo S."/>
            <person name="Langdale J."/>
            <person name="Maumus F."/>
            <person name="Straeten D.V.D."/>
            <person name="Gould S.B."/>
            <person name="Rensing S.A."/>
        </authorList>
    </citation>
    <scope>NUCLEOTIDE SEQUENCE [LARGE SCALE GENOMIC DNA]</scope>
    <source>
        <strain evidence="1 2">S276</strain>
    </source>
</reference>
<evidence type="ECO:0000313" key="1">
    <source>
        <dbReference type="EMBL" id="GBG67873.1"/>
    </source>
</evidence>
<proteinExistence type="predicted"/>
<accession>A0A388KD48</accession>
<dbReference type="Gramene" id="GBG67873">
    <property type="protein sequence ID" value="GBG67873"/>
    <property type="gene ID" value="CBR_g992"/>
</dbReference>
<keyword evidence="2" id="KW-1185">Reference proteome</keyword>
<protein>
    <submittedName>
        <fullName evidence="1">Uncharacterized protein</fullName>
    </submittedName>
</protein>
<gene>
    <name evidence="1" type="ORF">CBR_g992</name>
</gene>
<dbReference type="Proteomes" id="UP000265515">
    <property type="component" value="Unassembled WGS sequence"/>
</dbReference>
<name>A0A388KD48_CHABU</name>
<evidence type="ECO:0000313" key="2">
    <source>
        <dbReference type="Proteomes" id="UP000265515"/>
    </source>
</evidence>
<sequence length="140" mass="15753">MDVINVVREWVGGREVNINETPSRRDGRHDRELDFGAEVVEVDVRFYVVLAGSRHAMDVMAALGSDGHGRLCELRLLATKTHPIVPDRRVPNERDVVGDILHHLVSAIATEHDGRMDDSPWYRAILDAPLQGTPYLHDEV</sequence>
<dbReference type="EMBL" id="BFEA01000093">
    <property type="protein sequence ID" value="GBG67873.1"/>
    <property type="molecule type" value="Genomic_DNA"/>
</dbReference>